<dbReference type="InterPro" id="IPR046960">
    <property type="entry name" value="PPR_At4g14850-like_plant"/>
</dbReference>
<dbReference type="Gramene" id="PRQ36011">
    <property type="protein sequence ID" value="PRQ36011"/>
    <property type="gene ID" value="RchiOBHm_Chr4g0386761"/>
</dbReference>
<evidence type="ECO:0000313" key="3">
    <source>
        <dbReference type="Proteomes" id="UP000238479"/>
    </source>
</evidence>
<gene>
    <name evidence="2" type="ORF">RchiOBHm_Chr4g0386761</name>
</gene>
<name>A0A2P6QP91_ROSCH</name>
<protein>
    <submittedName>
        <fullName evidence="2">Putative pentatricopeptide</fullName>
    </submittedName>
</protein>
<dbReference type="PANTHER" id="PTHR47926:SF436">
    <property type="entry name" value="PENTATRICOPEPTIDE REPEAT-CONTAINING PROTEIN ELI1, CHLOROPLASTIC-LIKE ISOFORM X2"/>
    <property type="match status" value="1"/>
</dbReference>
<dbReference type="PANTHER" id="PTHR47926">
    <property type="entry name" value="PENTATRICOPEPTIDE REPEAT-CONTAINING PROTEIN"/>
    <property type="match status" value="1"/>
</dbReference>
<organism evidence="2 3">
    <name type="scientific">Rosa chinensis</name>
    <name type="common">China rose</name>
    <dbReference type="NCBI Taxonomy" id="74649"/>
    <lineage>
        <taxon>Eukaryota</taxon>
        <taxon>Viridiplantae</taxon>
        <taxon>Streptophyta</taxon>
        <taxon>Embryophyta</taxon>
        <taxon>Tracheophyta</taxon>
        <taxon>Spermatophyta</taxon>
        <taxon>Magnoliopsida</taxon>
        <taxon>eudicotyledons</taxon>
        <taxon>Gunneridae</taxon>
        <taxon>Pentapetalae</taxon>
        <taxon>rosids</taxon>
        <taxon>fabids</taxon>
        <taxon>Rosales</taxon>
        <taxon>Rosaceae</taxon>
        <taxon>Rosoideae</taxon>
        <taxon>Rosoideae incertae sedis</taxon>
        <taxon>Rosa</taxon>
    </lineage>
</organism>
<proteinExistence type="predicted"/>
<keyword evidence="3" id="KW-1185">Reference proteome</keyword>
<dbReference type="OMA" id="NCEYVEK"/>
<evidence type="ECO:0000313" key="2">
    <source>
        <dbReference type="EMBL" id="PRQ36011.1"/>
    </source>
</evidence>
<sequence>MIGALVQESKFGEAIELFRVMRTEGIKGDRVTMVEVASACGYLGALDLAKWTHAYFEKNEINCDMRLGTALVDMFARCGEPQSAMKRFNNMARRDVSALTAAIGAMVIMGNGE</sequence>
<keyword evidence="1" id="KW-0677">Repeat</keyword>
<dbReference type="EMBL" id="PDCK01000042">
    <property type="protein sequence ID" value="PRQ36011.1"/>
    <property type="molecule type" value="Genomic_DNA"/>
</dbReference>
<dbReference type="Proteomes" id="UP000238479">
    <property type="component" value="Chromosome 4"/>
</dbReference>
<dbReference type="NCBIfam" id="TIGR00756">
    <property type="entry name" value="PPR"/>
    <property type="match status" value="1"/>
</dbReference>
<dbReference type="GO" id="GO:0009451">
    <property type="term" value="P:RNA modification"/>
    <property type="evidence" value="ECO:0007669"/>
    <property type="project" value="InterPro"/>
</dbReference>
<dbReference type="GO" id="GO:0003723">
    <property type="term" value="F:RNA binding"/>
    <property type="evidence" value="ECO:0007669"/>
    <property type="project" value="InterPro"/>
</dbReference>
<dbReference type="InterPro" id="IPR011990">
    <property type="entry name" value="TPR-like_helical_dom_sf"/>
</dbReference>
<dbReference type="Pfam" id="PF01535">
    <property type="entry name" value="PPR"/>
    <property type="match status" value="2"/>
</dbReference>
<reference evidence="2 3" key="1">
    <citation type="journal article" date="2018" name="Nat. Genet.">
        <title>The Rosa genome provides new insights in the design of modern roses.</title>
        <authorList>
            <person name="Bendahmane M."/>
        </authorList>
    </citation>
    <scope>NUCLEOTIDE SEQUENCE [LARGE SCALE GENOMIC DNA]</scope>
    <source>
        <strain evidence="3">cv. Old Blush</strain>
    </source>
</reference>
<dbReference type="STRING" id="74649.A0A2P6QP91"/>
<dbReference type="InterPro" id="IPR002885">
    <property type="entry name" value="PPR_rpt"/>
</dbReference>
<dbReference type="Gene3D" id="1.25.40.10">
    <property type="entry name" value="Tetratricopeptide repeat domain"/>
    <property type="match status" value="1"/>
</dbReference>
<comment type="caution">
    <text evidence="2">The sequence shown here is derived from an EMBL/GenBank/DDBJ whole genome shotgun (WGS) entry which is preliminary data.</text>
</comment>
<accession>A0A2P6QP91</accession>
<evidence type="ECO:0000256" key="1">
    <source>
        <dbReference type="ARBA" id="ARBA00022737"/>
    </source>
</evidence>
<dbReference type="AlphaFoldDB" id="A0A2P6QP91"/>